<evidence type="ECO:0000256" key="1">
    <source>
        <dbReference type="ARBA" id="ARBA00001917"/>
    </source>
</evidence>
<keyword evidence="4" id="KW-0560">Oxidoreductase</keyword>
<feature type="binding site" evidence="6">
    <location>
        <position position="170"/>
    </location>
    <ligand>
        <name>FMN</name>
        <dbReference type="ChEBI" id="CHEBI:58210"/>
    </ligand>
</feature>
<dbReference type="EMBL" id="VCMV01000061">
    <property type="protein sequence ID" value="KAB0264767.1"/>
    <property type="molecule type" value="Genomic_DNA"/>
</dbReference>
<keyword evidence="9" id="KW-1185">Reference proteome</keyword>
<dbReference type="SUPFAM" id="SSF51395">
    <property type="entry name" value="FMN-linked oxidoreductases"/>
    <property type="match status" value="1"/>
</dbReference>
<dbReference type="GO" id="GO:0010181">
    <property type="term" value="F:FMN binding"/>
    <property type="evidence" value="ECO:0007669"/>
    <property type="project" value="InterPro"/>
</dbReference>
<dbReference type="InterPro" id="IPR000262">
    <property type="entry name" value="FMN-dep_DH"/>
</dbReference>
<dbReference type="PIRSF" id="PIRSF000138">
    <property type="entry name" value="Al-hdrx_acd_dh"/>
    <property type="match status" value="1"/>
</dbReference>
<feature type="binding site" evidence="6">
    <location>
        <position position="237"/>
    </location>
    <ligand>
        <name>FMN</name>
        <dbReference type="ChEBI" id="CHEBI:58210"/>
    </ligand>
</feature>
<proteinExistence type="inferred from homology"/>
<name>A0A5N3P4V8_9HYPH</name>
<feature type="binding site" evidence="6">
    <location>
        <position position="178"/>
    </location>
    <ligand>
        <name>glyoxylate</name>
        <dbReference type="ChEBI" id="CHEBI:36655"/>
    </ligand>
</feature>
<evidence type="ECO:0000313" key="8">
    <source>
        <dbReference type="EMBL" id="KAB0264767.1"/>
    </source>
</evidence>
<comment type="cofactor">
    <cofactor evidence="1">
        <name>FMN</name>
        <dbReference type="ChEBI" id="CHEBI:58210"/>
    </cofactor>
</comment>
<dbReference type="OrthoDB" id="9770452at2"/>
<dbReference type="PANTHER" id="PTHR10578">
    <property type="entry name" value="S -2-HYDROXY-ACID OXIDASE-RELATED"/>
    <property type="match status" value="1"/>
</dbReference>
<comment type="caution">
    <text evidence="8">The sequence shown here is derived from an EMBL/GenBank/DDBJ whole genome shotgun (WGS) entry which is preliminary data.</text>
</comment>
<dbReference type="InterPro" id="IPR013785">
    <property type="entry name" value="Aldolase_TIM"/>
</dbReference>
<evidence type="ECO:0000256" key="6">
    <source>
        <dbReference type="PIRSR" id="PIRSR000138-2"/>
    </source>
</evidence>
<protein>
    <submittedName>
        <fullName evidence="8">Alpha-hydroxy-acid oxidizing protein</fullName>
    </submittedName>
</protein>
<keyword evidence="3 6" id="KW-0288">FMN</keyword>
<organism evidence="8 9">
    <name type="scientific">Microvirga brassicacearum</name>
    <dbReference type="NCBI Taxonomy" id="2580413"/>
    <lineage>
        <taxon>Bacteria</taxon>
        <taxon>Pseudomonadati</taxon>
        <taxon>Pseudomonadota</taxon>
        <taxon>Alphaproteobacteria</taxon>
        <taxon>Hyphomicrobiales</taxon>
        <taxon>Methylobacteriaceae</taxon>
        <taxon>Microvirga</taxon>
    </lineage>
</organism>
<feature type="domain" description="FMN hydroxy acid dehydrogenase" evidence="7">
    <location>
        <begin position="13"/>
        <end position="366"/>
    </location>
</feature>
<evidence type="ECO:0000256" key="5">
    <source>
        <dbReference type="ARBA" id="ARBA00024042"/>
    </source>
</evidence>
<feature type="binding site" evidence="6">
    <location>
        <position position="259"/>
    </location>
    <ligand>
        <name>FMN</name>
        <dbReference type="ChEBI" id="CHEBI:58210"/>
    </ligand>
</feature>
<feature type="binding site" evidence="6">
    <location>
        <position position="39"/>
    </location>
    <ligand>
        <name>glyoxylate</name>
        <dbReference type="ChEBI" id="CHEBI:36655"/>
    </ligand>
</feature>
<dbReference type="AlphaFoldDB" id="A0A5N3P4V8"/>
<dbReference type="InterPro" id="IPR012133">
    <property type="entry name" value="Alpha-hydoxy_acid_DH_FMN"/>
</dbReference>
<dbReference type="GO" id="GO:0016491">
    <property type="term" value="F:oxidoreductase activity"/>
    <property type="evidence" value="ECO:0007669"/>
    <property type="project" value="UniProtKB-KW"/>
</dbReference>
<dbReference type="Proteomes" id="UP000325684">
    <property type="component" value="Unassembled WGS sequence"/>
</dbReference>
<dbReference type="InterPro" id="IPR037396">
    <property type="entry name" value="FMN_HAD"/>
</dbReference>
<accession>A0A5N3P4V8</accession>
<evidence type="ECO:0000256" key="3">
    <source>
        <dbReference type="ARBA" id="ARBA00022643"/>
    </source>
</evidence>
<feature type="binding site" evidence="6">
    <location>
        <position position="142"/>
    </location>
    <ligand>
        <name>FMN</name>
        <dbReference type="ChEBI" id="CHEBI:58210"/>
    </ligand>
</feature>
<sequence length="370" mass="40282">MAEKISRIDDRYAINEKYATLRGIHRDAQRHLSEVEWNYLWCGTGDEVTLKDNTAAFDRYRFVTPLFAGIDNPDTRTNVLGFDLSFPAFIAPFGGEAVFHPDGHLAIGRAAEAVGIQQMVPVAASFPLEDIAAASSVASVFQMTFVGDEDAVMDLAERAKNAGYKYLCITYSPVRQWRERMMEDRFSIRGESGPANFGPGRSDPAALVELLEFTQPRWNWQQVARAIAHAPLPCILKGVTSVQDAHAALDAGAVGLYVSNYGGRTVDRTPAALDVLPSIRKSVGQEIPIIFDSGIRRGSDIATALALGADAVALGRLIGLGLAADGEYGVRRTLELLQREFWTTLGHLGCSQVGDLSEAVLYHPPADMAR</sequence>
<feature type="binding site" evidence="6">
    <location>
        <position position="264"/>
    </location>
    <ligand>
        <name>glyoxylate</name>
        <dbReference type="ChEBI" id="CHEBI:36655"/>
    </ligand>
</feature>
<gene>
    <name evidence="8" type="ORF">FEZ63_21605</name>
</gene>
<evidence type="ECO:0000259" key="7">
    <source>
        <dbReference type="PROSITE" id="PS51349"/>
    </source>
</evidence>
<dbReference type="Gene3D" id="3.20.20.70">
    <property type="entry name" value="Aldolase class I"/>
    <property type="match status" value="1"/>
</dbReference>
<dbReference type="CDD" id="cd02809">
    <property type="entry name" value="alpha_hydroxyacid_oxid_FMN"/>
    <property type="match status" value="1"/>
</dbReference>
<dbReference type="Pfam" id="PF01070">
    <property type="entry name" value="FMN_dh"/>
    <property type="match status" value="1"/>
</dbReference>
<keyword evidence="2 6" id="KW-0285">Flavoprotein</keyword>
<reference evidence="8 9" key="1">
    <citation type="journal article" date="2019" name="Microorganisms">
        <title>Genome Insights into the Novel Species Microvirga brassicacearum, a Rapeseed Endophyte with Biotechnological Potential.</title>
        <authorList>
            <person name="Jimenez-Gomez A."/>
            <person name="Saati-Santamaria Z."/>
            <person name="Igual J.M."/>
            <person name="Rivas R."/>
            <person name="Mateos P.F."/>
            <person name="Garcia-Fraile P."/>
        </authorList>
    </citation>
    <scope>NUCLEOTIDE SEQUENCE [LARGE SCALE GENOMIC DNA]</scope>
    <source>
        <strain evidence="8 9">CDVBN77</strain>
    </source>
</reference>
<evidence type="ECO:0000313" key="9">
    <source>
        <dbReference type="Proteomes" id="UP000325684"/>
    </source>
</evidence>
<feature type="binding site" evidence="6">
    <location>
        <begin position="315"/>
        <end position="316"/>
    </location>
    <ligand>
        <name>FMN</name>
        <dbReference type="ChEBI" id="CHEBI:58210"/>
    </ligand>
</feature>
<dbReference type="PROSITE" id="PS51349">
    <property type="entry name" value="FMN_HYDROXY_ACID_DH_2"/>
    <property type="match status" value="1"/>
</dbReference>
<evidence type="ECO:0000256" key="4">
    <source>
        <dbReference type="ARBA" id="ARBA00023002"/>
    </source>
</evidence>
<evidence type="ECO:0000256" key="2">
    <source>
        <dbReference type="ARBA" id="ARBA00022630"/>
    </source>
</evidence>
<dbReference type="RefSeq" id="WP_150948540.1">
    <property type="nucleotide sequence ID" value="NZ_VCMV01000061.1"/>
</dbReference>
<feature type="binding site" evidence="6">
    <location>
        <begin position="92"/>
        <end position="94"/>
    </location>
    <ligand>
        <name>FMN</name>
        <dbReference type="ChEBI" id="CHEBI:58210"/>
    </ligand>
</feature>
<feature type="binding site" evidence="6">
    <location>
        <begin position="292"/>
        <end position="296"/>
    </location>
    <ligand>
        <name>FMN</name>
        <dbReference type="ChEBI" id="CHEBI:58210"/>
    </ligand>
</feature>
<comment type="similarity">
    <text evidence="5">Belongs to the FMN-dependent alpha-hydroxy acid dehydrogenase family.</text>
</comment>
<dbReference type="PANTHER" id="PTHR10578:SF107">
    <property type="entry name" value="2-HYDROXYACID OXIDASE 1"/>
    <property type="match status" value="1"/>
</dbReference>